<dbReference type="InterPro" id="IPR009560">
    <property type="entry name" value="DUF1176"/>
</dbReference>
<keyword evidence="1" id="KW-0732">Signal</keyword>
<name>A0A1R7QD07_ACIJO</name>
<evidence type="ECO:0000313" key="2">
    <source>
        <dbReference type="EMBL" id="SJX22131.1"/>
    </source>
</evidence>
<evidence type="ECO:0000256" key="1">
    <source>
        <dbReference type="SAM" id="SignalP"/>
    </source>
</evidence>
<dbReference type="Proteomes" id="UP000196240">
    <property type="component" value="Unassembled WGS sequence"/>
</dbReference>
<proteinExistence type="predicted"/>
<reference evidence="2 3" key="1">
    <citation type="submission" date="2017-02" db="EMBL/GenBank/DDBJ databases">
        <authorList>
            <person name="Peterson S.W."/>
        </authorList>
    </citation>
    <scope>NUCLEOTIDE SEQUENCE [LARGE SCALE GENOMIC DNA]</scope>
    <source>
        <strain evidence="2">C6</strain>
    </source>
</reference>
<evidence type="ECO:0008006" key="4">
    <source>
        <dbReference type="Google" id="ProtNLM"/>
    </source>
</evidence>
<feature type="chain" id="PRO_5012887591" description="DUF1176 domain-containing protein" evidence="1">
    <location>
        <begin position="29"/>
        <end position="351"/>
    </location>
</feature>
<dbReference type="RefSeq" id="WP_087012537.1">
    <property type="nucleotide sequence ID" value="NZ_FUUY01000005.1"/>
</dbReference>
<evidence type="ECO:0000313" key="3">
    <source>
        <dbReference type="Proteomes" id="UP000196240"/>
    </source>
</evidence>
<organism evidence="2 3">
    <name type="scientific">Acinetobacter johnsonii</name>
    <dbReference type="NCBI Taxonomy" id="40214"/>
    <lineage>
        <taxon>Bacteria</taxon>
        <taxon>Pseudomonadati</taxon>
        <taxon>Pseudomonadota</taxon>
        <taxon>Gammaproteobacteria</taxon>
        <taxon>Moraxellales</taxon>
        <taxon>Moraxellaceae</taxon>
        <taxon>Acinetobacter</taxon>
    </lineage>
</organism>
<dbReference type="AlphaFoldDB" id="A0A1R7QD07"/>
<accession>A0A1R7QD07</accession>
<sequence precursor="true">MLNNKIIKRNSPIIGVLLMSALSQLTHAETGNYFMHKDWELACDNTGMCRAVGYQSDAQFGHPISLLISRPAGAGSAVLSQIQVAEEFTQDTEANLNVGGVSLGSLTIDAKKSTAKLSSAQSAQLLKALVGAEDIRLTTQAQQWQISTAGANAVLLKMDDIQKRVNTPNAVYQKGNQSEQNVLQPKAIPKIGITGYRPAVASHFAVDSKNAHQLFKKLKAKTDEQDCPNLYEARFFEDDRVSVYPLNAEQVVVQVPCWRGAYNEGLGYWVMDKALQKIQQQVTTSGSSFSEAQIFSEQKGRGIADCGIRSEWAWNGKAFVLSYQAQSQQCKGFAGGAWNLPTYVAIVARTD</sequence>
<protein>
    <recommendedName>
        <fullName evidence="4">DUF1176 domain-containing protein</fullName>
    </recommendedName>
</protein>
<dbReference type="EMBL" id="FUUY01000005">
    <property type="protein sequence ID" value="SJX22131.1"/>
    <property type="molecule type" value="Genomic_DNA"/>
</dbReference>
<dbReference type="Pfam" id="PF06674">
    <property type="entry name" value="DUF1176"/>
    <property type="match status" value="1"/>
</dbReference>
<gene>
    <name evidence="2" type="ORF">ACNJC6_01763</name>
</gene>
<feature type="signal peptide" evidence="1">
    <location>
        <begin position="1"/>
        <end position="28"/>
    </location>
</feature>